<reference evidence="3" key="1">
    <citation type="submission" date="2019-06" db="EMBL/GenBank/DDBJ databases">
        <title>Draft genome sequence of the griseofulvin-producing fungus Xylaria cubensis strain G536.</title>
        <authorList>
            <person name="Mead M.E."/>
            <person name="Raja H.A."/>
            <person name="Steenwyk J.L."/>
            <person name="Knowles S.L."/>
            <person name="Oberlies N.H."/>
            <person name="Rokas A."/>
        </authorList>
    </citation>
    <scope>NUCLEOTIDE SEQUENCE [LARGE SCALE GENOMIC DNA]</scope>
    <source>
        <strain evidence="3">G536</strain>
    </source>
</reference>
<evidence type="ECO:0000313" key="2">
    <source>
        <dbReference type="EMBL" id="TRX88958.1"/>
    </source>
</evidence>
<gene>
    <name evidence="2" type="ORF">FHL15_010186</name>
</gene>
<protein>
    <submittedName>
        <fullName evidence="2">Uncharacterized protein</fullName>
    </submittedName>
</protein>
<dbReference type="Proteomes" id="UP000319160">
    <property type="component" value="Unassembled WGS sequence"/>
</dbReference>
<evidence type="ECO:0000313" key="3">
    <source>
        <dbReference type="Proteomes" id="UP000319160"/>
    </source>
</evidence>
<feature type="compositionally biased region" description="Pro residues" evidence="1">
    <location>
        <begin position="112"/>
        <end position="140"/>
    </location>
</feature>
<keyword evidence="3" id="KW-1185">Reference proteome</keyword>
<name>A0A553HLX1_9PEZI</name>
<feature type="region of interest" description="Disordered" evidence="1">
    <location>
        <begin position="14"/>
        <end position="146"/>
    </location>
</feature>
<organism evidence="2 3">
    <name type="scientific">Xylaria flabelliformis</name>
    <dbReference type="NCBI Taxonomy" id="2512241"/>
    <lineage>
        <taxon>Eukaryota</taxon>
        <taxon>Fungi</taxon>
        <taxon>Dikarya</taxon>
        <taxon>Ascomycota</taxon>
        <taxon>Pezizomycotina</taxon>
        <taxon>Sordariomycetes</taxon>
        <taxon>Xylariomycetidae</taxon>
        <taxon>Xylariales</taxon>
        <taxon>Xylariaceae</taxon>
        <taxon>Xylaria</taxon>
    </lineage>
</organism>
<feature type="compositionally biased region" description="Low complexity" evidence="1">
    <location>
        <begin position="83"/>
        <end position="93"/>
    </location>
</feature>
<proteinExistence type="predicted"/>
<dbReference type="OrthoDB" id="4771683at2759"/>
<evidence type="ECO:0000256" key="1">
    <source>
        <dbReference type="SAM" id="MobiDB-lite"/>
    </source>
</evidence>
<dbReference type="AlphaFoldDB" id="A0A553HLX1"/>
<dbReference type="EMBL" id="VFLP01000077">
    <property type="protein sequence ID" value="TRX88958.1"/>
    <property type="molecule type" value="Genomic_DNA"/>
</dbReference>
<accession>A0A553HLX1</accession>
<sequence length="228" mass="24328">MSILSPHIQHEIEIRISDAPPDTLFNKQQPYDSRSPNLGSSHKIRSKPTALPNPPRPPTPGPPPRPAPIPPQPPVPTPPPSPHSSLISRSIPQQLPPIPISLPEPEFNQCPYPNPPPSPGPRRPGPVNPRPNVPTPPPSPRRSIAVSPANEDPLILLSAASSFAILVLEYLYSSAKWNGQGGTTYGGDVSTAAWNGITYGPIGKASDSRVVHEVPQIVTPQAKLLSCC</sequence>
<feature type="compositionally biased region" description="Pro residues" evidence="1">
    <location>
        <begin position="51"/>
        <end position="82"/>
    </location>
</feature>
<comment type="caution">
    <text evidence="2">The sequence shown here is derived from an EMBL/GenBank/DDBJ whole genome shotgun (WGS) entry which is preliminary data.</text>
</comment>
<feature type="compositionally biased region" description="Polar residues" evidence="1">
    <location>
        <begin position="25"/>
        <end position="40"/>
    </location>
</feature>